<evidence type="ECO:0000313" key="2">
    <source>
        <dbReference type="EMBL" id="MFC4852582.1"/>
    </source>
</evidence>
<keyword evidence="1" id="KW-1133">Transmembrane helix</keyword>
<dbReference type="Proteomes" id="UP001595859">
    <property type="component" value="Unassembled WGS sequence"/>
</dbReference>
<feature type="transmembrane region" description="Helical" evidence="1">
    <location>
        <begin position="32"/>
        <end position="49"/>
    </location>
</feature>
<accession>A0ABV9RUD9</accession>
<comment type="caution">
    <text evidence="2">The sequence shown here is derived from an EMBL/GenBank/DDBJ whole genome shotgun (WGS) entry which is preliminary data.</text>
</comment>
<name>A0ABV9RUD9_9PSEU</name>
<evidence type="ECO:0000313" key="3">
    <source>
        <dbReference type="Proteomes" id="UP001595859"/>
    </source>
</evidence>
<sequence>MSWFKVALTRLFIGEIVHLALKVVQPGVHVDHLLVVMSVFVAATVFGVVPGQKAPTSGAGQR</sequence>
<keyword evidence="1" id="KW-0812">Transmembrane</keyword>
<protein>
    <submittedName>
        <fullName evidence="2">Uncharacterized protein</fullName>
    </submittedName>
</protein>
<dbReference type="EMBL" id="JBHSIS010000002">
    <property type="protein sequence ID" value="MFC4852582.1"/>
    <property type="molecule type" value="Genomic_DNA"/>
</dbReference>
<dbReference type="RefSeq" id="WP_378054423.1">
    <property type="nucleotide sequence ID" value="NZ_JBHSIS010000002.1"/>
</dbReference>
<reference evidence="3" key="1">
    <citation type="journal article" date="2019" name="Int. J. Syst. Evol. Microbiol.">
        <title>The Global Catalogue of Microorganisms (GCM) 10K type strain sequencing project: providing services to taxonomists for standard genome sequencing and annotation.</title>
        <authorList>
            <consortium name="The Broad Institute Genomics Platform"/>
            <consortium name="The Broad Institute Genome Sequencing Center for Infectious Disease"/>
            <person name="Wu L."/>
            <person name="Ma J."/>
        </authorList>
    </citation>
    <scope>NUCLEOTIDE SEQUENCE [LARGE SCALE GENOMIC DNA]</scope>
    <source>
        <strain evidence="3">ZS-22-S1</strain>
    </source>
</reference>
<evidence type="ECO:0000256" key="1">
    <source>
        <dbReference type="SAM" id="Phobius"/>
    </source>
</evidence>
<gene>
    <name evidence="2" type="ORF">ACFPCV_03630</name>
</gene>
<keyword evidence="1" id="KW-0472">Membrane</keyword>
<proteinExistence type="predicted"/>
<organism evidence="2 3">
    <name type="scientific">Actinophytocola glycyrrhizae</name>
    <dbReference type="NCBI Taxonomy" id="2044873"/>
    <lineage>
        <taxon>Bacteria</taxon>
        <taxon>Bacillati</taxon>
        <taxon>Actinomycetota</taxon>
        <taxon>Actinomycetes</taxon>
        <taxon>Pseudonocardiales</taxon>
        <taxon>Pseudonocardiaceae</taxon>
    </lineage>
</organism>
<keyword evidence="3" id="KW-1185">Reference proteome</keyword>